<dbReference type="EMBL" id="CAMXCT010001768">
    <property type="protein sequence ID" value="CAI3992862.1"/>
    <property type="molecule type" value="Genomic_DNA"/>
</dbReference>
<proteinExistence type="inferred from homology"/>
<name>A0A9P1CKR9_9DINO</name>
<evidence type="ECO:0000313" key="8">
    <source>
        <dbReference type="EMBL" id="CAL4780174.1"/>
    </source>
</evidence>
<dbReference type="GO" id="GO:0019706">
    <property type="term" value="F:protein-cysteine S-palmitoyltransferase activity"/>
    <property type="evidence" value="ECO:0007669"/>
    <property type="project" value="UniProtKB-EC"/>
</dbReference>
<evidence type="ECO:0000256" key="5">
    <source>
        <dbReference type="RuleBase" id="RU079119"/>
    </source>
</evidence>
<dbReference type="EC" id="2.3.1.225" evidence="5"/>
<protein>
    <recommendedName>
        <fullName evidence="5">Palmitoyltransferase</fullName>
        <ecNumber evidence="5">2.3.1.225</ecNumber>
    </recommendedName>
</protein>
<comment type="caution">
    <text evidence="7">The sequence shown here is derived from an EMBL/GenBank/DDBJ whole genome shotgun (WGS) entry which is preliminary data.</text>
</comment>
<feature type="domain" description="Palmitoyltransferase DHHC" evidence="6">
    <location>
        <begin position="12"/>
        <end position="102"/>
    </location>
</feature>
<keyword evidence="5" id="KW-0808">Transferase</keyword>
<comment type="domain">
    <text evidence="5">The DHHC domain is required for palmitoyltransferase activity.</text>
</comment>
<sequence length="109" mass="12606">MEEDASDIENGMQRAHWSWQYARHVRRYDRYCKWLKNTIGLRNHREFVIMVAGLVLISVLGMAVDIRLGVLMAKKGGGRQREILVALRLGYSIGLLYFVCPIFKIGHTK</sequence>
<dbReference type="GO" id="GO:0016020">
    <property type="term" value="C:membrane"/>
    <property type="evidence" value="ECO:0007669"/>
    <property type="project" value="UniProtKB-SubCell"/>
</dbReference>
<gene>
    <name evidence="7" type="ORF">C1SCF055_LOCUS19657</name>
</gene>
<dbReference type="InterPro" id="IPR001594">
    <property type="entry name" value="Palmitoyltrfase_DHHC"/>
</dbReference>
<evidence type="ECO:0000256" key="4">
    <source>
        <dbReference type="ARBA" id="ARBA00023136"/>
    </source>
</evidence>
<feature type="transmembrane region" description="Helical" evidence="5">
    <location>
        <begin position="47"/>
        <end position="73"/>
    </location>
</feature>
<evidence type="ECO:0000313" key="9">
    <source>
        <dbReference type="Proteomes" id="UP001152797"/>
    </source>
</evidence>
<feature type="transmembrane region" description="Helical" evidence="5">
    <location>
        <begin position="85"/>
        <end position="106"/>
    </location>
</feature>
<evidence type="ECO:0000256" key="2">
    <source>
        <dbReference type="ARBA" id="ARBA00022692"/>
    </source>
</evidence>
<comment type="subcellular location">
    <subcellularLocation>
        <location evidence="1">Membrane</location>
        <topology evidence="1">Multi-pass membrane protein</topology>
    </subcellularLocation>
</comment>
<dbReference type="OrthoDB" id="6781668at2759"/>
<dbReference type="AlphaFoldDB" id="A0A9P1CKR9"/>
<keyword evidence="9" id="KW-1185">Reference proteome</keyword>
<dbReference type="EMBL" id="CAMXCT030001768">
    <property type="protein sequence ID" value="CAL4780174.1"/>
    <property type="molecule type" value="Genomic_DNA"/>
</dbReference>
<dbReference type="PROSITE" id="PS50216">
    <property type="entry name" value="DHHC"/>
    <property type="match status" value="1"/>
</dbReference>
<evidence type="ECO:0000256" key="1">
    <source>
        <dbReference type="ARBA" id="ARBA00004141"/>
    </source>
</evidence>
<dbReference type="Pfam" id="PF01529">
    <property type="entry name" value="DHHC"/>
    <property type="match status" value="1"/>
</dbReference>
<reference evidence="7" key="1">
    <citation type="submission" date="2022-10" db="EMBL/GenBank/DDBJ databases">
        <authorList>
            <person name="Chen Y."/>
            <person name="Dougan E. K."/>
            <person name="Chan C."/>
            <person name="Rhodes N."/>
            <person name="Thang M."/>
        </authorList>
    </citation>
    <scope>NUCLEOTIDE SEQUENCE</scope>
</reference>
<organism evidence="7">
    <name type="scientific">Cladocopium goreaui</name>
    <dbReference type="NCBI Taxonomy" id="2562237"/>
    <lineage>
        <taxon>Eukaryota</taxon>
        <taxon>Sar</taxon>
        <taxon>Alveolata</taxon>
        <taxon>Dinophyceae</taxon>
        <taxon>Suessiales</taxon>
        <taxon>Symbiodiniaceae</taxon>
        <taxon>Cladocopium</taxon>
    </lineage>
</organism>
<comment type="catalytic activity">
    <reaction evidence="5">
        <text>L-cysteinyl-[protein] + hexadecanoyl-CoA = S-hexadecanoyl-L-cysteinyl-[protein] + CoA</text>
        <dbReference type="Rhea" id="RHEA:36683"/>
        <dbReference type="Rhea" id="RHEA-COMP:10131"/>
        <dbReference type="Rhea" id="RHEA-COMP:11032"/>
        <dbReference type="ChEBI" id="CHEBI:29950"/>
        <dbReference type="ChEBI" id="CHEBI:57287"/>
        <dbReference type="ChEBI" id="CHEBI:57379"/>
        <dbReference type="ChEBI" id="CHEBI:74151"/>
        <dbReference type="EC" id="2.3.1.225"/>
    </reaction>
</comment>
<evidence type="ECO:0000256" key="3">
    <source>
        <dbReference type="ARBA" id="ARBA00022989"/>
    </source>
</evidence>
<keyword evidence="4 5" id="KW-0472">Membrane</keyword>
<evidence type="ECO:0000313" key="7">
    <source>
        <dbReference type="EMBL" id="CAI3992862.1"/>
    </source>
</evidence>
<keyword evidence="3 5" id="KW-1133">Transmembrane helix</keyword>
<keyword evidence="5" id="KW-0012">Acyltransferase</keyword>
<dbReference type="Proteomes" id="UP001152797">
    <property type="component" value="Unassembled WGS sequence"/>
</dbReference>
<reference evidence="8 9" key="2">
    <citation type="submission" date="2024-05" db="EMBL/GenBank/DDBJ databases">
        <authorList>
            <person name="Chen Y."/>
            <person name="Shah S."/>
            <person name="Dougan E. K."/>
            <person name="Thang M."/>
            <person name="Chan C."/>
        </authorList>
    </citation>
    <scope>NUCLEOTIDE SEQUENCE [LARGE SCALE GENOMIC DNA]</scope>
</reference>
<evidence type="ECO:0000259" key="6">
    <source>
        <dbReference type="Pfam" id="PF01529"/>
    </source>
</evidence>
<accession>A0A9P1CKR9</accession>
<keyword evidence="2 5" id="KW-0812">Transmembrane</keyword>
<dbReference type="EMBL" id="CAMXCT020001768">
    <property type="protein sequence ID" value="CAL1146237.1"/>
    <property type="molecule type" value="Genomic_DNA"/>
</dbReference>
<comment type="similarity">
    <text evidence="5">Belongs to the DHHC palmitoyltransferase family.</text>
</comment>